<sequence length="339" mass="36997">MRLGLIGSTGHWQTYAPALKLVPGLTLVAVATAGPEETTGAFDHAPGQTMDTRRYDDARKMLDAERLDVVQVCGRCDQIPVWVGICLERGLPVMAEKPLAMDLPALEGLFQAATKTKAALVPMHTMRGVAELAAVRQAVRGGDIGDPLMSFSQKTYKWGKSRPDFYRSRKTFPGLAPWVGIHAFDWLHWILGDVFTEVMGREGTTARPEYPACGSQAAFVLTMGNGGVASVALDYLRPAHAPSHADERLRIAGTRGVIETALVERKVTLSTTDGPARILDLQKTEDIFTQFVRSLRGESPLPLTLHEACRITEIAIKAQQAADTGHVVSLRDSPYRNRV</sequence>
<dbReference type="Pfam" id="PF22725">
    <property type="entry name" value="GFO_IDH_MocA_C3"/>
    <property type="match status" value="1"/>
</dbReference>
<dbReference type="RefSeq" id="WP_406696276.1">
    <property type="nucleotide sequence ID" value="NZ_CP155447.1"/>
</dbReference>
<dbReference type="Gene3D" id="3.30.360.10">
    <property type="entry name" value="Dihydrodipicolinate Reductase, domain 2"/>
    <property type="match status" value="1"/>
</dbReference>
<proteinExistence type="predicted"/>
<organism evidence="3">
    <name type="scientific">Singulisphaera sp. Ch08</name>
    <dbReference type="NCBI Taxonomy" id="3120278"/>
    <lineage>
        <taxon>Bacteria</taxon>
        <taxon>Pseudomonadati</taxon>
        <taxon>Planctomycetota</taxon>
        <taxon>Planctomycetia</taxon>
        <taxon>Isosphaerales</taxon>
        <taxon>Isosphaeraceae</taxon>
        <taxon>Singulisphaera</taxon>
    </lineage>
</organism>
<evidence type="ECO:0000259" key="1">
    <source>
        <dbReference type="Pfam" id="PF01408"/>
    </source>
</evidence>
<dbReference type="PANTHER" id="PTHR43377">
    <property type="entry name" value="BILIVERDIN REDUCTASE A"/>
    <property type="match status" value="1"/>
</dbReference>
<accession>A0AAU7CFV4</accession>
<dbReference type="Gene3D" id="3.40.50.720">
    <property type="entry name" value="NAD(P)-binding Rossmann-like Domain"/>
    <property type="match status" value="1"/>
</dbReference>
<dbReference type="Pfam" id="PF01408">
    <property type="entry name" value="GFO_IDH_MocA"/>
    <property type="match status" value="1"/>
</dbReference>
<gene>
    <name evidence="3" type="ORF">V5E97_35335</name>
</gene>
<dbReference type="SUPFAM" id="SSF51735">
    <property type="entry name" value="NAD(P)-binding Rossmann-fold domains"/>
    <property type="match status" value="1"/>
</dbReference>
<dbReference type="AlphaFoldDB" id="A0AAU7CFV4"/>
<evidence type="ECO:0000313" key="3">
    <source>
        <dbReference type="EMBL" id="XBH03541.1"/>
    </source>
</evidence>
<dbReference type="InterPro" id="IPR055170">
    <property type="entry name" value="GFO_IDH_MocA-like_dom"/>
</dbReference>
<protein>
    <submittedName>
        <fullName evidence="3">Gfo/Idh/MocA family oxidoreductase</fullName>
    </submittedName>
</protein>
<dbReference type="EMBL" id="CP155447">
    <property type="protein sequence ID" value="XBH03541.1"/>
    <property type="molecule type" value="Genomic_DNA"/>
</dbReference>
<dbReference type="GO" id="GO:0000166">
    <property type="term" value="F:nucleotide binding"/>
    <property type="evidence" value="ECO:0007669"/>
    <property type="project" value="InterPro"/>
</dbReference>
<dbReference type="InterPro" id="IPR000683">
    <property type="entry name" value="Gfo/Idh/MocA-like_OxRdtase_N"/>
</dbReference>
<reference evidence="3" key="1">
    <citation type="submission" date="2024-05" db="EMBL/GenBank/DDBJ databases">
        <title>Planctomycetes of the genus Singulisphaera possess chitinolytic capabilities.</title>
        <authorList>
            <person name="Ivanova A."/>
        </authorList>
    </citation>
    <scope>NUCLEOTIDE SEQUENCE</scope>
    <source>
        <strain evidence="3">Ch08T</strain>
    </source>
</reference>
<feature type="domain" description="Gfo/Idh/MocA-like oxidoreductase N-terminal" evidence="1">
    <location>
        <begin position="2"/>
        <end position="120"/>
    </location>
</feature>
<evidence type="ECO:0000259" key="2">
    <source>
        <dbReference type="Pfam" id="PF22725"/>
    </source>
</evidence>
<name>A0AAU7CFV4_9BACT</name>
<feature type="domain" description="GFO/IDH/MocA-like oxidoreductase" evidence="2">
    <location>
        <begin position="133"/>
        <end position="259"/>
    </location>
</feature>
<dbReference type="PANTHER" id="PTHR43377:SF2">
    <property type="entry name" value="BINDING ROSSMANN FOLD OXIDOREDUCTASE, PUTATIVE (AFU_ORTHOLOGUE AFUA_4G00560)-RELATED"/>
    <property type="match status" value="1"/>
</dbReference>
<dbReference type="InterPro" id="IPR036291">
    <property type="entry name" value="NAD(P)-bd_dom_sf"/>
</dbReference>
<dbReference type="InterPro" id="IPR051450">
    <property type="entry name" value="Gfo/Idh/MocA_Oxidoreductases"/>
</dbReference>
<dbReference type="SUPFAM" id="SSF55347">
    <property type="entry name" value="Glyceraldehyde-3-phosphate dehydrogenase-like, C-terminal domain"/>
    <property type="match status" value="1"/>
</dbReference>